<dbReference type="Gene3D" id="3.40.50.12370">
    <property type="match status" value="1"/>
</dbReference>
<proteinExistence type="predicted"/>
<accession>A0A382J643</accession>
<organism evidence="1">
    <name type="scientific">marine metagenome</name>
    <dbReference type="NCBI Taxonomy" id="408172"/>
    <lineage>
        <taxon>unclassified sequences</taxon>
        <taxon>metagenomes</taxon>
        <taxon>ecological metagenomes</taxon>
    </lineage>
</organism>
<dbReference type="EMBL" id="UINC01071824">
    <property type="protein sequence ID" value="SVC07035.1"/>
    <property type="molecule type" value="Genomic_DNA"/>
</dbReference>
<evidence type="ECO:0000313" key="1">
    <source>
        <dbReference type="EMBL" id="SVC07035.1"/>
    </source>
</evidence>
<feature type="non-terminal residue" evidence="1">
    <location>
        <position position="188"/>
    </location>
</feature>
<protein>
    <submittedName>
        <fullName evidence="1">Uncharacterized protein</fullName>
    </submittedName>
</protein>
<reference evidence="1" key="1">
    <citation type="submission" date="2018-05" db="EMBL/GenBank/DDBJ databases">
        <authorList>
            <person name="Lanie J.A."/>
            <person name="Ng W.-L."/>
            <person name="Kazmierczak K.M."/>
            <person name="Andrzejewski T.M."/>
            <person name="Davidsen T.M."/>
            <person name="Wayne K.J."/>
            <person name="Tettelin H."/>
            <person name="Glass J.I."/>
            <person name="Rusch D."/>
            <person name="Podicherti R."/>
            <person name="Tsui H.-C.T."/>
            <person name="Winkler M.E."/>
        </authorList>
    </citation>
    <scope>NUCLEOTIDE SEQUENCE</scope>
</reference>
<gene>
    <name evidence="1" type="ORF">METZ01_LOCUS259889</name>
</gene>
<sequence length="188" mass="21024">MSTLDRFESVFNAAAREVFAQQPVEIGRVLIVHDLAEALQDDFLYLAKGFLSVLEARDKPEWELFGGDKPFSVREVLNAVEQFKPDLVVTYRHLHSALREWPHSLGEHVDVLTQATSTPVLVLPHPGRKDLPGHALKNTDRVMAVTDHLAGDHRLVSHAAHFTQDGGTLYLAHVEDDTVFERYIAAIG</sequence>
<name>A0A382J643_9ZZZZ</name>
<dbReference type="AlphaFoldDB" id="A0A382J643"/>